<dbReference type="Proteomes" id="UP000186601">
    <property type="component" value="Unassembled WGS sequence"/>
</dbReference>
<gene>
    <name evidence="1" type="ORF">PHLCEN_2v3943</name>
</gene>
<sequence>MVLKSTHCPSWDLALKLTEENIDEWASLIDQSNWFEDSIIKRNFKAFSLSGLGEESRYAPFAAVANRVLKLARGSLPGVYHSYPIDDIQFARNDPNYMLRIAEHGKLGAFRKPDLLILRGASADGIGATVKGRVACVDVLGFAEFKRGRTALKALLKDVTSKHDLPPMVEFREPAPEDPVAGNFTKKAASVDEALTIKREAAVQAGGYALETAACTYGTRLFVHGIIIDDDKLEFW</sequence>
<keyword evidence="2" id="KW-1185">Reference proteome</keyword>
<dbReference type="AlphaFoldDB" id="A0A2R6Q7J0"/>
<dbReference type="EMBL" id="MLYV02000382">
    <property type="protein sequence ID" value="PSS03718.1"/>
    <property type="molecule type" value="Genomic_DNA"/>
</dbReference>
<evidence type="ECO:0000313" key="1">
    <source>
        <dbReference type="EMBL" id="PSS03718.1"/>
    </source>
</evidence>
<accession>A0A2R6Q7J0</accession>
<reference evidence="1 2" key="1">
    <citation type="submission" date="2018-02" db="EMBL/GenBank/DDBJ databases">
        <title>Genome sequence of the basidiomycete white-rot fungus Phlebia centrifuga.</title>
        <authorList>
            <person name="Granchi Z."/>
            <person name="Peng M."/>
            <person name="de Vries R.P."/>
            <person name="Hilden K."/>
            <person name="Makela M.R."/>
            <person name="Grigoriev I."/>
            <person name="Riley R."/>
        </authorList>
    </citation>
    <scope>NUCLEOTIDE SEQUENCE [LARGE SCALE GENOMIC DNA]</scope>
    <source>
        <strain evidence="1 2">FBCC195</strain>
    </source>
</reference>
<comment type="caution">
    <text evidence="1">The sequence shown here is derived from an EMBL/GenBank/DDBJ whole genome shotgun (WGS) entry which is preliminary data.</text>
</comment>
<evidence type="ECO:0000313" key="2">
    <source>
        <dbReference type="Proteomes" id="UP000186601"/>
    </source>
</evidence>
<proteinExistence type="predicted"/>
<protein>
    <submittedName>
        <fullName evidence="1">Uncharacterized protein</fullName>
    </submittedName>
</protein>
<name>A0A2R6Q7J0_9APHY</name>
<organism evidence="1 2">
    <name type="scientific">Hermanssonia centrifuga</name>
    <dbReference type="NCBI Taxonomy" id="98765"/>
    <lineage>
        <taxon>Eukaryota</taxon>
        <taxon>Fungi</taxon>
        <taxon>Dikarya</taxon>
        <taxon>Basidiomycota</taxon>
        <taxon>Agaricomycotina</taxon>
        <taxon>Agaricomycetes</taxon>
        <taxon>Polyporales</taxon>
        <taxon>Meruliaceae</taxon>
        <taxon>Hermanssonia</taxon>
    </lineage>
</organism>